<evidence type="ECO:0000259" key="3">
    <source>
        <dbReference type="Pfam" id="PF04967"/>
    </source>
</evidence>
<dbReference type="Proteomes" id="UP001058330">
    <property type="component" value="Plasmid pHl5678-1"/>
</dbReference>
<feature type="domain" description="Bacterioopsin transcriptional activator GAF and HTH associated" evidence="4">
    <location>
        <begin position="2"/>
        <end position="126"/>
    </location>
</feature>
<dbReference type="SUPFAM" id="SSF88659">
    <property type="entry name" value="Sigma3 and sigma4 domains of RNA polymerase sigma factors"/>
    <property type="match status" value="1"/>
</dbReference>
<gene>
    <name evidence="5" type="ORF">KU306_15905</name>
</gene>
<dbReference type="Gene3D" id="1.10.10.10">
    <property type="entry name" value="Winged helix-like DNA-binding domain superfamily/Winged helix DNA-binding domain"/>
    <property type="match status" value="1"/>
</dbReference>
<evidence type="ECO:0000256" key="1">
    <source>
        <dbReference type="ARBA" id="ARBA00023015"/>
    </source>
</evidence>
<sequence>MEIHFEDPQLVLSSFTAERPEPLELEYQPTEGLGWDCVFVTAEGGDVSSLRADLYSDPTVESAEYLGSIGEDHRFKVLISGGVPLVPPETTRLGVRLISIQYDQNSWHVQMHLPVHSALHRVQSHYHDQNITFRVKRLHVARETDIGAETVLLPGQREALVVAYQNGYFDVPRTESQSEIANRLGISKSGVSQRIRRAISRLVEATLAP</sequence>
<evidence type="ECO:0000313" key="5">
    <source>
        <dbReference type="EMBL" id="UVE52221.1"/>
    </source>
</evidence>
<dbReference type="InterPro" id="IPR007050">
    <property type="entry name" value="HTH_bacterioopsin"/>
</dbReference>
<feature type="domain" description="HTH bat-type" evidence="3">
    <location>
        <begin position="156"/>
        <end position="204"/>
    </location>
</feature>
<name>A0ABY5RIP4_HALLR</name>
<evidence type="ECO:0000259" key="4">
    <source>
        <dbReference type="Pfam" id="PF15915"/>
    </source>
</evidence>
<evidence type="ECO:0000313" key="6">
    <source>
        <dbReference type="Proteomes" id="UP001058330"/>
    </source>
</evidence>
<dbReference type="Pfam" id="PF04967">
    <property type="entry name" value="HTH_10"/>
    <property type="match status" value="1"/>
</dbReference>
<keyword evidence="6" id="KW-1185">Reference proteome</keyword>
<dbReference type="InterPro" id="IPR031803">
    <property type="entry name" value="BAT_GAF/HTH-assoc"/>
</dbReference>
<keyword evidence="1" id="KW-0805">Transcription regulation</keyword>
<geneLocation type="plasmid" evidence="5 6">
    <name>pHl5678-1</name>
</geneLocation>
<keyword evidence="2" id="KW-0804">Transcription</keyword>
<protein>
    <submittedName>
        <fullName evidence="5">Helix-turn-helix domain-containing protein</fullName>
    </submittedName>
</protein>
<dbReference type="Pfam" id="PF15915">
    <property type="entry name" value="BAT"/>
    <property type="match status" value="1"/>
</dbReference>
<dbReference type="InterPro" id="IPR013324">
    <property type="entry name" value="RNA_pol_sigma_r3/r4-like"/>
</dbReference>
<dbReference type="PANTHER" id="PTHR34236:SF1">
    <property type="entry name" value="DIMETHYL SULFOXIDE REDUCTASE TRANSCRIPTIONAL ACTIVATOR"/>
    <property type="match status" value="1"/>
</dbReference>
<keyword evidence="5" id="KW-0614">Plasmid</keyword>
<evidence type="ECO:0000256" key="2">
    <source>
        <dbReference type="ARBA" id="ARBA00023163"/>
    </source>
</evidence>
<reference evidence="5" key="1">
    <citation type="submission" date="2021-07" db="EMBL/GenBank/DDBJ databases">
        <title>Studies on halocins as antimicrobial molecules from haloarchaea.</title>
        <authorList>
            <person name="Kumar S."/>
            <person name="Khare S.K."/>
        </authorList>
    </citation>
    <scope>NUCLEOTIDE SEQUENCE</scope>
    <source>
        <strain evidence="5">NCIM 5678</strain>
        <plasmid evidence="5">pHl5678-1</plasmid>
    </source>
</reference>
<dbReference type="EMBL" id="CP078064">
    <property type="protein sequence ID" value="UVE52221.1"/>
    <property type="molecule type" value="Genomic_DNA"/>
</dbReference>
<dbReference type="PANTHER" id="PTHR34236">
    <property type="entry name" value="DIMETHYL SULFOXIDE REDUCTASE TRANSCRIPTIONAL ACTIVATOR"/>
    <property type="match status" value="1"/>
</dbReference>
<accession>A0ABY5RIP4</accession>
<organism evidence="5 6">
    <name type="scientific">Haloferax larsenii</name>
    <dbReference type="NCBI Taxonomy" id="302484"/>
    <lineage>
        <taxon>Archaea</taxon>
        <taxon>Methanobacteriati</taxon>
        <taxon>Methanobacteriota</taxon>
        <taxon>Stenosarchaea group</taxon>
        <taxon>Halobacteria</taxon>
        <taxon>Halobacteriales</taxon>
        <taxon>Haloferacaceae</taxon>
        <taxon>Haloferax</taxon>
    </lineage>
</organism>
<proteinExistence type="predicted"/>
<dbReference type="InterPro" id="IPR036388">
    <property type="entry name" value="WH-like_DNA-bd_sf"/>
</dbReference>